<comment type="caution">
    <text evidence="1">The sequence shown here is derived from an EMBL/GenBank/DDBJ whole genome shotgun (WGS) entry which is preliminary data.</text>
</comment>
<dbReference type="Proteomes" id="UP000475249">
    <property type="component" value="Unassembled WGS sequence"/>
</dbReference>
<proteinExistence type="predicted"/>
<accession>A0A6L9EHU5</accession>
<protein>
    <submittedName>
        <fullName evidence="1">Uncharacterized protein</fullName>
    </submittedName>
</protein>
<reference evidence="1 2" key="1">
    <citation type="submission" date="2020-01" db="EMBL/GenBank/DDBJ databases">
        <title>Bacteria diversity of Porities sp.</title>
        <authorList>
            <person name="Wang G."/>
        </authorList>
    </citation>
    <scope>NUCLEOTIDE SEQUENCE [LARGE SCALE GENOMIC DNA]</scope>
    <source>
        <strain evidence="1 2">R33</strain>
    </source>
</reference>
<sequence>MSAECKNTNPLSREGTTQVRRLIEALLPENVKLHELTVEDWLSFAKDYASLINYYKSSDPELPDGDWDNFFPEKDEISNFLNLSIDGNTEPHLALFIAFLKLLYYPQKSLNEIPKRHLDFYYGEVLKLSPREFSPDTVHLIFELAKNAETELVADQSALEAGKDEEGNKRQYRTAGDFVVNQAKIGSLHSLFTDEDGQLRYALQPNTKDGLEEPLEGDLSWSAFGDALWPLAELEFALSGKIFDLRQGERVLNFNWEFDKDFNYDGPIYASLTTEEGWTDPLVVDVSGPRHNEWKVLISAEEASISPYVEEIHLKRLQTELPAIKFLMEDPSAYKQARDVVVSKVTITATVSGVTDLIIKNELGLQPTDKPFMPYGPRPKKNASLNVECGEFDGKEIASFDLAFNWLNLPPNFSNHYSHYDDAILAQQQEELNNLGYLMPYFMLEGDTPFFNEFQKTPIDLTNTQADTRRETFKFLVSSPYFEGETEFEMFTGLPQVQKNAAKTHLKGGNIRLRLKESFYHDLYSDIYVSVITKNMWSGVDPDQLPNEPYTPLVDSLSLGYSAIATVSLNEDGLAGDMVEFHHLNPFGSSQVSSKTTILADHPGHNLYIGLSDAHPRDVISLLFQVSEGSENPELSTFAPGQEIRWSVLAENDHWQQLGETDIILNTTNNFLRSGIARLSLPGESTDSHYLLGDGMIWLRAQLFKKPEAIARFIGVHSQATTAIFENNNNSLEHLNSGLSPGEIKQLANRKSKIKGVQQPYASFDGKPQESDQDFYRRTSERLRHKDRAVTIWDFEHLTLEAFPQIHKVKCLNHTRFHNNKVQERAPGHVTLVVVPKISDLSAAFGLYPTVSQNTKDEIQAHLAPKQGLHVDMKVVNPIYELVEFDFKVRFYKEYDYNFFRAQLEEELIALLAPWAYDSSAEIKFNNSIYSYDVINFIENLEYVDFLEDFKMYHKPTGESWEMKSRISPSNAMAVLAPKQTHTIVEAQIC</sequence>
<evidence type="ECO:0000313" key="1">
    <source>
        <dbReference type="EMBL" id="NAS14301.1"/>
    </source>
</evidence>
<dbReference type="EMBL" id="WXYO01000009">
    <property type="protein sequence ID" value="NAS14301.1"/>
    <property type="molecule type" value="Genomic_DNA"/>
</dbReference>
<gene>
    <name evidence="1" type="ORF">GTQ38_19980</name>
</gene>
<keyword evidence="2" id="KW-1185">Reference proteome</keyword>
<evidence type="ECO:0000313" key="2">
    <source>
        <dbReference type="Proteomes" id="UP000475249"/>
    </source>
</evidence>
<dbReference type="AlphaFoldDB" id="A0A6L9EHU5"/>
<name>A0A6L9EHU5_9FLAO</name>
<dbReference type="RefSeq" id="WP_161437342.1">
    <property type="nucleotide sequence ID" value="NZ_WXYO01000009.1"/>
</dbReference>
<organism evidence="1 2">
    <name type="scientific">Poritiphilus flavus</name>
    <dbReference type="NCBI Taxonomy" id="2697053"/>
    <lineage>
        <taxon>Bacteria</taxon>
        <taxon>Pseudomonadati</taxon>
        <taxon>Bacteroidota</taxon>
        <taxon>Flavobacteriia</taxon>
        <taxon>Flavobacteriales</taxon>
        <taxon>Flavobacteriaceae</taxon>
        <taxon>Poritiphilus</taxon>
    </lineage>
</organism>